<organism evidence="8 9">
    <name type="scientific">Vigna mungo</name>
    <name type="common">Black gram</name>
    <name type="synonym">Phaseolus mungo</name>
    <dbReference type="NCBI Taxonomy" id="3915"/>
    <lineage>
        <taxon>Eukaryota</taxon>
        <taxon>Viridiplantae</taxon>
        <taxon>Streptophyta</taxon>
        <taxon>Embryophyta</taxon>
        <taxon>Tracheophyta</taxon>
        <taxon>Spermatophyta</taxon>
        <taxon>Magnoliopsida</taxon>
        <taxon>eudicotyledons</taxon>
        <taxon>Gunneridae</taxon>
        <taxon>Pentapetalae</taxon>
        <taxon>rosids</taxon>
        <taxon>fabids</taxon>
        <taxon>Fabales</taxon>
        <taxon>Fabaceae</taxon>
        <taxon>Papilionoideae</taxon>
        <taxon>50 kb inversion clade</taxon>
        <taxon>NPAAA clade</taxon>
        <taxon>indigoferoid/millettioid clade</taxon>
        <taxon>Phaseoleae</taxon>
        <taxon>Vigna</taxon>
    </lineage>
</organism>
<keyword evidence="9" id="KW-1185">Reference proteome</keyword>
<dbReference type="GO" id="GO:0010133">
    <property type="term" value="P:L-proline catabolic process to L-glutamate"/>
    <property type="evidence" value="ECO:0007669"/>
    <property type="project" value="TreeGrafter"/>
</dbReference>
<evidence type="ECO:0000259" key="7">
    <source>
        <dbReference type="Pfam" id="PF01619"/>
    </source>
</evidence>
<dbReference type="AlphaFoldDB" id="A0AAQ3NGE2"/>
<dbReference type="Proteomes" id="UP001374535">
    <property type="component" value="Chromosome 6"/>
</dbReference>
<comment type="cofactor">
    <cofactor evidence="5">
        <name>FAD</name>
        <dbReference type="ChEBI" id="CHEBI:57692"/>
    </cofactor>
</comment>
<comment type="function">
    <text evidence="5">Converts proline to delta-1-pyrroline-5-carboxylate.</text>
</comment>
<keyword evidence="3 5" id="KW-0560">Oxidoreductase</keyword>
<dbReference type="InterPro" id="IPR029041">
    <property type="entry name" value="FAD-linked_oxidoreductase-like"/>
</dbReference>
<name>A0AAQ3NGE2_VIGMU</name>
<feature type="compositionally biased region" description="Polar residues" evidence="6">
    <location>
        <begin position="61"/>
        <end position="70"/>
    </location>
</feature>
<dbReference type="PANTHER" id="PTHR13914">
    <property type="entry name" value="PROLINE OXIDASE"/>
    <property type="match status" value="1"/>
</dbReference>
<evidence type="ECO:0000256" key="3">
    <source>
        <dbReference type="ARBA" id="ARBA00023002"/>
    </source>
</evidence>
<dbReference type="GO" id="GO:0005739">
    <property type="term" value="C:mitochondrion"/>
    <property type="evidence" value="ECO:0007669"/>
    <property type="project" value="TreeGrafter"/>
</dbReference>
<dbReference type="InterPro" id="IPR002872">
    <property type="entry name" value="Proline_DH_dom"/>
</dbReference>
<dbReference type="SUPFAM" id="SSF51730">
    <property type="entry name" value="FAD-linked oxidoreductase"/>
    <property type="match status" value="1"/>
</dbReference>
<accession>A0AAQ3NGE2</accession>
<dbReference type="EC" id="1.5.5.2" evidence="2 5"/>
<keyword evidence="5" id="KW-0285">Flavoprotein</keyword>
<keyword evidence="4 5" id="KW-0642">Proline metabolism</keyword>
<dbReference type="InterPro" id="IPR015659">
    <property type="entry name" value="Proline_oxidase"/>
</dbReference>
<comment type="similarity">
    <text evidence="1 5">Belongs to the proline oxidase family.</text>
</comment>
<evidence type="ECO:0000313" key="9">
    <source>
        <dbReference type="Proteomes" id="UP001374535"/>
    </source>
</evidence>
<dbReference type="EMBL" id="CP144695">
    <property type="protein sequence ID" value="WVZ08248.1"/>
    <property type="molecule type" value="Genomic_DNA"/>
</dbReference>
<evidence type="ECO:0000256" key="6">
    <source>
        <dbReference type="SAM" id="MobiDB-lite"/>
    </source>
</evidence>
<evidence type="ECO:0000256" key="2">
    <source>
        <dbReference type="ARBA" id="ARBA00012695"/>
    </source>
</evidence>
<feature type="compositionally biased region" description="Basic and acidic residues" evidence="6">
    <location>
        <begin position="36"/>
        <end position="57"/>
    </location>
</feature>
<evidence type="ECO:0000256" key="4">
    <source>
        <dbReference type="ARBA" id="ARBA00023062"/>
    </source>
</evidence>
<dbReference type="Pfam" id="PF01619">
    <property type="entry name" value="Pro_dh"/>
    <property type="match status" value="1"/>
</dbReference>
<dbReference type="GO" id="GO:0071949">
    <property type="term" value="F:FAD binding"/>
    <property type="evidence" value="ECO:0007669"/>
    <property type="project" value="TreeGrafter"/>
</dbReference>
<reference evidence="8 9" key="1">
    <citation type="journal article" date="2023" name="Life. Sci Alliance">
        <title>Evolutionary insights into 3D genome organization and epigenetic landscape of Vigna mungo.</title>
        <authorList>
            <person name="Junaid A."/>
            <person name="Singh B."/>
            <person name="Bhatia S."/>
        </authorList>
    </citation>
    <scope>NUCLEOTIDE SEQUENCE [LARGE SCALE GENOMIC DNA]</scope>
    <source>
        <strain evidence="8">Urdbean</strain>
    </source>
</reference>
<comment type="catalytic activity">
    <reaction evidence="5">
        <text>L-proline + a quinone = (S)-1-pyrroline-5-carboxylate + a quinol + H(+)</text>
        <dbReference type="Rhea" id="RHEA:23784"/>
        <dbReference type="ChEBI" id="CHEBI:15378"/>
        <dbReference type="ChEBI" id="CHEBI:17388"/>
        <dbReference type="ChEBI" id="CHEBI:24646"/>
        <dbReference type="ChEBI" id="CHEBI:60039"/>
        <dbReference type="ChEBI" id="CHEBI:132124"/>
        <dbReference type="EC" id="1.5.5.2"/>
    </reaction>
</comment>
<dbReference type="PANTHER" id="PTHR13914:SF33">
    <property type="entry name" value="PROLINE DEHYDROGENASE"/>
    <property type="match status" value="1"/>
</dbReference>
<keyword evidence="5" id="KW-0274">FAD</keyword>
<feature type="domain" description="Proline dehydrogenase" evidence="7">
    <location>
        <begin position="211"/>
        <end position="614"/>
    </location>
</feature>
<dbReference type="Gene3D" id="3.20.20.220">
    <property type="match status" value="1"/>
</dbReference>
<evidence type="ECO:0000256" key="1">
    <source>
        <dbReference type="ARBA" id="ARBA00005869"/>
    </source>
</evidence>
<dbReference type="GO" id="GO:0004657">
    <property type="term" value="F:proline dehydrogenase activity"/>
    <property type="evidence" value="ECO:0007669"/>
    <property type="project" value="UniProtKB-EC"/>
</dbReference>
<evidence type="ECO:0000256" key="5">
    <source>
        <dbReference type="RuleBase" id="RU364054"/>
    </source>
</evidence>
<evidence type="ECO:0000313" key="8">
    <source>
        <dbReference type="EMBL" id="WVZ08248.1"/>
    </source>
</evidence>
<feature type="region of interest" description="Disordered" evidence="6">
    <location>
        <begin position="34"/>
        <end position="70"/>
    </location>
</feature>
<proteinExistence type="inferred from homology"/>
<sequence length="674" mass="75702">MRSLEQTMKKSNTCYKKPKKSYFKEARCMVRAIKRHKEEEHDTEVPKKEREREETNKGRKNTNQHQTQPPANVVRYMATRVIPPRILRNLRYNTATKPLKAPPTPLSPTLSPSPCLPPPTSAVLRPAATADLNFHDVEKLFSHVRSPALLRSAAVLHATAIEPFVDFGTWLLQSNLVQVPGLRELILATVRSTFYDHFCAGEDAPTAASKIRALNHAGLRGMLVYGVEDALDNDACDRNFRGFLRTIDVSRSLPPSSVTPSSTTTVKYEVIGEGQRLVISLVSRGVLVFLQQQLLSRTIVISFQFPFGTIVDQENPVAACAFSFLFTWRVVSFVIVKITAICPMSLLERMSDLLRWQHKDPSFSLPWKQDCFPIFSESSPLYHTRQRPESLTPEEERDLELAIQRFRELCERCTQANIPLLVDAEHTSVQPAIDYFTYSSAILNNKDDNAIVYGTIQTYLKDAKERMLLTAKAAEKMGIPMGFKLVRGAYMSSETKLAESLGYQSPIHDTIDDTHKCFNECSSFMLEKIANGPGGVVLATHNVESGKLAAAKAHELGIGKVNHKLEFAQLHGMSEALSFGLSNAGFQVSKYMPFGPVETVMPYLLRRAEENRGMLAASGFDRQLMSKSESEESEVTLIQFPNLKQLKIPTPRAQNQFSKLHIRFGIKLVDLEKK</sequence>
<gene>
    <name evidence="8" type="ORF">V8G54_021594</name>
</gene>
<protein>
    <recommendedName>
        <fullName evidence="2 5">Proline dehydrogenase</fullName>
        <ecNumber evidence="2 5">1.5.5.2</ecNumber>
    </recommendedName>
</protein>